<evidence type="ECO:0000256" key="3">
    <source>
        <dbReference type="ARBA" id="ARBA00022692"/>
    </source>
</evidence>
<feature type="transmembrane region" description="Helical" evidence="6">
    <location>
        <begin position="185"/>
        <end position="202"/>
    </location>
</feature>
<evidence type="ECO:0000256" key="6">
    <source>
        <dbReference type="SAM" id="Phobius"/>
    </source>
</evidence>
<keyword evidence="2" id="KW-1003">Cell membrane</keyword>
<reference evidence="7 8" key="1">
    <citation type="submission" date="2019-07" db="EMBL/GenBank/DDBJ databases">
        <title>Thalassofilum flectens gen. nov., sp. nov., a novel moderate thermophilic anaerobe from a shallow sea hot spring in Kunashir Island (Russia), representing a new family in the order Bacteroidales, and proposal of Thalassofilacea fam. nov.</title>
        <authorList>
            <person name="Kochetkova T.V."/>
            <person name="Podosokorskaya O.A."/>
            <person name="Novikov A."/>
            <person name="Elcheninov A.G."/>
            <person name="Toshchakov S.V."/>
            <person name="Kublanov I.V."/>
        </authorList>
    </citation>
    <scope>NUCLEOTIDE SEQUENCE [LARGE SCALE GENOMIC DNA]</scope>
    <source>
        <strain evidence="7 8">38-H</strain>
    </source>
</reference>
<dbReference type="PANTHER" id="PTHR30250">
    <property type="entry name" value="PST FAMILY PREDICTED COLANIC ACID TRANSPORTER"/>
    <property type="match status" value="1"/>
</dbReference>
<evidence type="ECO:0000256" key="1">
    <source>
        <dbReference type="ARBA" id="ARBA00004651"/>
    </source>
</evidence>
<comment type="subcellular location">
    <subcellularLocation>
        <location evidence="1">Cell membrane</location>
        <topology evidence="1">Multi-pass membrane protein</topology>
    </subcellularLocation>
</comment>
<dbReference type="GO" id="GO:0005886">
    <property type="term" value="C:plasma membrane"/>
    <property type="evidence" value="ECO:0007669"/>
    <property type="project" value="UniProtKB-SubCell"/>
</dbReference>
<keyword evidence="8" id="KW-1185">Reference proteome</keyword>
<name>A0A7D4AXM6_9BACT</name>
<protein>
    <recommendedName>
        <fullName evidence="9">Polysaccharide biosynthesis protein C-terminal domain-containing protein</fullName>
    </recommendedName>
</protein>
<sequence>MFINRYMIEYYLGTKYVGIFTFAYSLSFSLFLILYIGGLVFQPYLYKSKTVNESSEKNLLLYTNSMFIFISIFAFLLWYSFKFIINYYSNDYLSSEESFRILMLSILIIPFYHQGNYRLTLKNMTHFLPIASGLAAISSIILNLIFIPRYGIVGAAYSSVISYLVIMIFTNFISTNIRKLGNSKTIISIIFISVIILFYNGLIHLLPFFLIISVLMAGVEIYSIKN</sequence>
<evidence type="ECO:0000256" key="2">
    <source>
        <dbReference type="ARBA" id="ARBA00022475"/>
    </source>
</evidence>
<evidence type="ECO:0000313" key="7">
    <source>
        <dbReference type="EMBL" id="QKG80234.1"/>
    </source>
</evidence>
<evidence type="ECO:0008006" key="9">
    <source>
        <dbReference type="Google" id="ProtNLM"/>
    </source>
</evidence>
<evidence type="ECO:0000256" key="4">
    <source>
        <dbReference type="ARBA" id="ARBA00022989"/>
    </source>
</evidence>
<dbReference type="InterPro" id="IPR050833">
    <property type="entry name" value="Poly_Biosynth_Transport"/>
</dbReference>
<organism evidence="7 8">
    <name type="scientific">Tenuifilum thalassicum</name>
    <dbReference type="NCBI Taxonomy" id="2590900"/>
    <lineage>
        <taxon>Bacteria</taxon>
        <taxon>Pseudomonadati</taxon>
        <taxon>Bacteroidota</taxon>
        <taxon>Bacteroidia</taxon>
        <taxon>Bacteroidales</taxon>
        <taxon>Tenuifilaceae</taxon>
        <taxon>Tenuifilum</taxon>
    </lineage>
</organism>
<evidence type="ECO:0000313" key="8">
    <source>
        <dbReference type="Proteomes" id="UP000500961"/>
    </source>
</evidence>
<keyword evidence="3 6" id="KW-0812">Transmembrane</keyword>
<dbReference type="KEGG" id="ttz:FHG85_08155"/>
<feature type="transmembrane region" description="Helical" evidence="6">
    <location>
        <begin position="152"/>
        <end position="173"/>
    </location>
</feature>
<feature type="transmembrane region" description="Helical" evidence="6">
    <location>
        <begin position="127"/>
        <end position="146"/>
    </location>
</feature>
<gene>
    <name evidence="7" type="ORF">FHG85_08155</name>
</gene>
<keyword evidence="5 6" id="KW-0472">Membrane</keyword>
<accession>A0A7D4AXM6</accession>
<dbReference type="Proteomes" id="UP000500961">
    <property type="component" value="Chromosome"/>
</dbReference>
<feature type="transmembrane region" description="Helical" evidence="6">
    <location>
        <begin position="59"/>
        <end position="79"/>
    </location>
</feature>
<dbReference type="RefSeq" id="WP_317167884.1">
    <property type="nucleotide sequence ID" value="NZ_CP041345.1"/>
</dbReference>
<dbReference type="EMBL" id="CP041345">
    <property type="protein sequence ID" value="QKG80234.1"/>
    <property type="molecule type" value="Genomic_DNA"/>
</dbReference>
<proteinExistence type="predicted"/>
<feature type="transmembrane region" description="Helical" evidence="6">
    <location>
        <begin position="16"/>
        <end position="38"/>
    </location>
</feature>
<keyword evidence="4 6" id="KW-1133">Transmembrane helix</keyword>
<feature type="transmembrane region" description="Helical" evidence="6">
    <location>
        <begin position="208"/>
        <end position="224"/>
    </location>
</feature>
<evidence type="ECO:0000256" key="5">
    <source>
        <dbReference type="ARBA" id="ARBA00023136"/>
    </source>
</evidence>
<dbReference type="PANTHER" id="PTHR30250:SF11">
    <property type="entry name" value="O-ANTIGEN TRANSPORTER-RELATED"/>
    <property type="match status" value="1"/>
</dbReference>
<dbReference type="AlphaFoldDB" id="A0A7D4AXM6"/>